<dbReference type="Proteomes" id="UP000053477">
    <property type="component" value="Unassembled WGS sequence"/>
</dbReference>
<sequence>MRLILSDKIKIRLDDVAVAINTPFRLNPKICREYLNARSFSLSRMGVDRRSGAAKINRRRRGNETVDARRSSRFRVHSNASCCSTSLFGIRFRRRTRASWCQQTF</sequence>
<dbReference type="InParanoid" id="A0A0H2RBD3"/>
<reference evidence="1 2" key="1">
    <citation type="submission" date="2015-04" db="EMBL/GenBank/DDBJ databases">
        <title>Complete genome sequence of Schizopora paradoxa KUC8140, a cosmopolitan wood degrader in East Asia.</title>
        <authorList>
            <consortium name="DOE Joint Genome Institute"/>
            <person name="Min B."/>
            <person name="Park H."/>
            <person name="Jang Y."/>
            <person name="Kim J.-J."/>
            <person name="Kim K.H."/>
            <person name="Pangilinan J."/>
            <person name="Lipzen A."/>
            <person name="Riley R."/>
            <person name="Grigoriev I.V."/>
            <person name="Spatafora J.W."/>
            <person name="Choi I.-G."/>
        </authorList>
    </citation>
    <scope>NUCLEOTIDE SEQUENCE [LARGE SCALE GENOMIC DNA]</scope>
    <source>
        <strain evidence="1 2">KUC8140</strain>
    </source>
</reference>
<organism evidence="1 2">
    <name type="scientific">Schizopora paradoxa</name>
    <dbReference type="NCBI Taxonomy" id="27342"/>
    <lineage>
        <taxon>Eukaryota</taxon>
        <taxon>Fungi</taxon>
        <taxon>Dikarya</taxon>
        <taxon>Basidiomycota</taxon>
        <taxon>Agaricomycotina</taxon>
        <taxon>Agaricomycetes</taxon>
        <taxon>Hymenochaetales</taxon>
        <taxon>Schizoporaceae</taxon>
        <taxon>Schizopora</taxon>
    </lineage>
</organism>
<name>A0A0H2RBD3_9AGAM</name>
<keyword evidence="2" id="KW-1185">Reference proteome</keyword>
<gene>
    <name evidence="1" type="ORF">SCHPADRAFT_598644</name>
</gene>
<proteinExistence type="predicted"/>
<evidence type="ECO:0000313" key="2">
    <source>
        <dbReference type="Proteomes" id="UP000053477"/>
    </source>
</evidence>
<protein>
    <submittedName>
        <fullName evidence="1">Uncharacterized protein</fullName>
    </submittedName>
</protein>
<evidence type="ECO:0000313" key="1">
    <source>
        <dbReference type="EMBL" id="KLO08727.1"/>
    </source>
</evidence>
<dbReference type="EMBL" id="KQ086080">
    <property type="protein sequence ID" value="KLO08727.1"/>
    <property type="molecule type" value="Genomic_DNA"/>
</dbReference>
<dbReference type="AlphaFoldDB" id="A0A0H2RBD3"/>
<accession>A0A0H2RBD3</accession>